<reference evidence="17" key="1">
    <citation type="submission" date="2017-08" db="EMBL/GenBank/DDBJ databases">
        <title>A dynamic microbial community with high functional redundancy inhabits the cold, oxic subseafloor aquifer.</title>
        <authorList>
            <person name="Tully B.J."/>
            <person name="Wheat C.G."/>
            <person name="Glazer B.T."/>
            <person name="Huber J.A."/>
        </authorList>
    </citation>
    <scope>NUCLEOTIDE SEQUENCE [LARGE SCALE GENOMIC DNA]</scope>
</reference>
<dbReference type="GO" id="GO:0031072">
    <property type="term" value="F:heat shock protein binding"/>
    <property type="evidence" value="ECO:0007669"/>
    <property type="project" value="InterPro"/>
</dbReference>
<comment type="subunit">
    <text evidence="12">Homodimer.</text>
</comment>
<dbReference type="PROSITE" id="PS51188">
    <property type="entry name" value="ZF_CR"/>
    <property type="match status" value="1"/>
</dbReference>
<feature type="binding site" evidence="12">
    <location>
        <position position="215"/>
    </location>
    <ligand>
        <name>Zn(2+)</name>
        <dbReference type="ChEBI" id="CHEBI:29105"/>
        <label>1</label>
    </ligand>
</feature>
<dbReference type="InterPro" id="IPR008971">
    <property type="entry name" value="HSP40/DnaJ_pept-bd"/>
</dbReference>
<comment type="similarity">
    <text evidence="10 12">Belongs to the DnaJ family.</text>
</comment>
<dbReference type="GO" id="GO:0008270">
    <property type="term" value="F:zinc ion binding"/>
    <property type="evidence" value="ECO:0007669"/>
    <property type="project" value="UniProtKB-UniRule"/>
</dbReference>
<keyword evidence="1 12" id="KW-0963">Cytoplasm</keyword>
<keyword evidence="8 12" id="KW-0143">Chaperone</keyword>
<protein>
    <recommendedName>
        <fullName evidence="11 12">Chaperone protein DnaJ</fullName>
    </recommendedName>
</protein>
<accession>A0A2A4X7E4</accession>
<evidence type="ECO:0000313" key="16">
    <source>
        <dbReference type="EMBL" id="PCI78426.1"/>
    </source>
</evidence>
<dbReference type="InterPro" id="IPR012724">
    <property type="entry name" value="DnaJ"/>
</dbReference>
<dbReference type="NCBIfam" id="TIGR02349">
    <property type="entry name" value="DnaJ_bact"/>
    <property type="match status" value="1"/>
</dbReference>
<comment type="function">
    <text evidence="9 12">Participates actively in the response to hyperosmotic and heat shock by preventing the aggregation of stress-denatured proteins and by disaggregating proteins, also in an autonomous, DnaK-independent fashion. Unfolded proteins bind initially to DnaJ; upon interaction with the DnaJ-bound protein, DnaK hydrolyzes its bound ATP, resulting in the formation of a stable complex. GrpE releases ADP from DnaK; ATP binding to DnaK triggers the release of the substrate protein, thus completing the reaction cycle. Several rounds of ATP-dependent interactions between DnaJ, DnaK and GrpE are required for fully efficient folding. Also involved, together with DnaK and GrpE, in the DNA replication of plasmids through activation of initiation proteins.</text>
</comment>
<dbReference type="InterPro" id="IPR002939">
    <property type="entry name" value="DnaJ_C"/>
</dbReference>
<dbReference type="GO" id="GO:0006260">
    <property type="term" value="P:DNA replication"/>
    <property type="evidence" value="ECO:0007669"/>
    <property type="project" value="UniProtKB-KW"/>
</dbReference>
<keyword evidence="6 12" id="KW-0862">Zinc</keyword>
<dbReference type="HAMAP" id="MF_01152">
    <property type="entry name" value="DnaJ"/>
    <property type="match status" value="1"/>
</dbReference>
<dbReference type="Gene3D" id="2.60.260.20">
    <property type="entry name" value="Urease metallochaperone UreE, N-terminal domain"/>
    <property type="match status" value="2"/>
</dbReference>
<dbReference type="InterPro" id="IPR001305">
    <property type="entry name" value="HSP_DnaJ_Cys-rich_dom"/>
</dbReference>
<feature type="repeat" description="CXXCXGXG motif" evidence="12">
    <location>
        <begin position="159"/>
        <end position="166"/>
    </location>
</feature>
<dbReference type="FunFam" id="2.10.230.10:FF:000002">
    <property type="entry name" value="Molecular chaperone DnaJ"/>
    <property type="match status" value="1"/>
</dbReference>
<comment type="subcellular location">
    <subcellularLocation>
        <location evidence="12">Cytoplasm</location>
    </subcellularLocation>
</comment>
<dbReference type="InterPro" id="IPR036410">
    <property type="entry name" value="HSP_DnaJ_Cys-rich_dom_sf"/>
</dbReference>
<keyword evidence="5 12" id="KW-0863">Zinc-finger</keyword>
<dbReference type="GO" id="GO:0042026">
    <property type="term" value="P:protein refolding"/>
    <property type="evidence" value="ECO:0007669"/>
    <property type="project" value="TreeGrafter"/>
</dbReference>
<evidence type="ECO:0000256" key="3">
    <source>
        <dbReference type="ARBA" id="ARBA00022723"/>
    </source>
</evidence>
<dbReference type="GO" id="GO:0005737">
    <property type="term" value="C:cytoplasm"/>
    <property type="evidence" value="ECO:0007669"/>
    <property type="project" value="UniProtKB-SubCell"/>
</dbReference>
<evidence type="ECO:0000313" key="17">
    <source>
        <dbReference type="Proteomes" id="UP000218775"/>
    </source>
</evidence>
<dbReference type="GO" id="GO:0009408">
    <property type="term" value="P:response to heat"/>
    <property type="evidence" value="ECO:0007669"/>
    <property type="project" value="InterPro"/>
</dbReference>
<dbReference type="CDD" id="cd06257">
    <property type="entry name" value="DnaJ"/>
    <property type="match status" value="1"/>
</dbReference>
<dbReference type="GO" id="GO:0005524">
    <property type="term" value="F:ATP binding"/>
    <property type="evidence" value="ECO:0007669"/>
    <property type="project" value="InterPro"/>
</dbReference>
<dbReference type="PRINTS" id="PR00625">
    <property type="entry name" value="JDOMAIN"/>
</dbReference>
<dbReference type="SUPFAM" id="SSF49493">
    <property type="entry name" value="HSP40/DnaJ peptide-binding domain"/>
    <property type="match status" value="2"/>
</dbReference>
<dbReference type="SUPFAM" id="SSF57938">
    <property type="entry name" value="DnaJ/Hsp40 cysteine-rich domain"/>
    <property type="match status" value="1"/>
</dbReference>
<dbReference type="AlphaFoldDB" id="A0A2A4X7E4"/>
<evidence type="ECO:0000256" key="4">
    <source>
        <dbReference type="ARBA" id="ARBA00022737"/>
    </source>
</evidence>
<evidence type="ECO:0000256" key="8">
    <source>
        <dbReference type="ARBA" id="ARBA00023186"/>
    </source>
</evidence>
<dbReference type="Proteomes" id="UP000218775">
    <property type="component" value="Unassembled WGS sequence"/>
</dbReference>
<evidence type="ECO:0000256" key="10">
    <source>
        <dbReference type="ARBA" id="ARBA00061004"/>
    </source>
</evidence>
<keyword evidence="3 12" id="KW-0479">Metal-binding</keyword>
<dbReference type="Pfam" id="PF00684">
    <property type="entry name" value="DnaJ_CXXCXGXG"/>
    <property type="match status" value="1"/>
</dbReference>
<comment type="cofactor">
    <cofactor evidence="12">
        <name>Zn(2+)</name>
        <dbReference type="ChEBI" id="CHEBI:29105"/>
    </cofactor>
    <text evidence="12">Binds 2 Zn(2+) ions per monomer.</text>
</comment>
<dbReference type="Pfam" id="PF00226">
    <property type="entry name" value="DnaJ"/>
    <property type="match status" value="1"/>
</dbReference>
<name>A0A2A4X7E4_UNCAE</name>
<feature type="repeat" description="CXXCXGXG motif" evidence="12">
    <location>
        <begin position="198"/>
        <end position="205"/>
    </location>
</feature>
<feature type="binding site" evidence="12">
    <location>
        <position position="179"/>
    </location>
    <ligand>
        <name>Zn(2+)</name>
        <dbReference type="ChEBI" id="CHEBI:29105"/>
        <label>2</label>
    </ligand>
</feature>
<dbReference type="PANTHER" id="PTHR43096:SF48">
    <property type="entry name" value="CHAPERONE PROTEIN DNAJ"/>
    <property type="match status" value="1"/>
</dbReference>
<keyword evidence="7 12" id="KW-0346">Stress response</keyword>
<evidence type="ECO:0000259" key="14">
    <source>
        <dbReference type="PROSITE" id="PS50076"/>
    </source>
</evidence>
<evidence type="ECO:0000256" key="1">
    <source>
        <dbReference type="ARBA" id="ARBA00022490"/>
    </source>
</evidence>
<feature type="repeat" description="CXXCXGXG motif" evidence="12">
    <location>
        <begin position="212"/>
        <end position="219"/>
    </location>
</feature>
<dbReference type="Gene3D" id="2.10.230.10">
    <property type="entry name" value="Heat shock protein DnaJ, cysteine-rich domain"/>
    <property type="match status" value="1"/>
</dbReference>
<dbReference type="CDD" id="cd10747">
    <property type="entry name" value="DnaJ_C"/>
    <property type="match status" value="1"/>
</dbReference>
<sequence>MTDYYQRLGVDKNADQTSIKKAYRKLAVKYHPDKNQDDPEAEGKFKEISEAYEVLSDENKRQIYDQYGADAVQNGGMGAGPGGGMGGFSSMEDALKTFMGAFGGNSDNIFDSFFGGGGGGSDSGRPRQGSSKKVRLTISFEEAAKGCNKSLMVTNYISCGGCKGSGAKSQSDIQTCPTCQGSGQVHQSRGFFTMASTCHQCHGAGQVITNPCGECHGYGRKKEKQKVTVPIPAGVDSDMRLKMQGYGDSGENGGPQGDLYVFIQVEPHDIFSREGDNIILTLPISLTEAALGCKKDIPTLLSKSPIRLSVPIGVQYGKVLRMRHEGMPNVHGHGRGDLLISIAIETPVNLTQKQKKLLKDFQNTETEQNSPKKKSFLDKIKAFF</sequence>
<feature type="domain" description="CR-type" evidence="15">
    <location>
        <begin position="146"/>
        <end position="224"/>
    </location>
</feature>
<dbReference type="InterPro" id="IPR036869">
    <property type="entry name" value="J_dom_sf"/>
</dbReference>
<feature type="domain" description="J" evidence="14">
    <location>
        <begin position="3"/>
        <end position="68"/>
    </location>
</feature>
<dbReference type="Gene3D" id="1.10.287.110">
    <property type="entry name" value="DnaJ domain"/>
    <property type="match status" value="1"/>
</dbReference>
<dbReference type="PROSITE" id="PS00636">
    <property type="entry name" value="DNAJ_1"/>
    <property type="match status" value="1"/>
</dbReference>
<gene>
    <name evidence="12 16" type="primary">dnaJ</name>
    <name evidence="16" type="ORF">COB21_00920</name>
</gene>
<feature type="binding site" evidence="12">
    <location>
        <position position="198"/>
    </location>
    <ligand>
        <name>Zn(2+)</name>
        <dbReference type="ChEBI" id="CHEBI:29105"/>
        <label>2</label>
    </ligand>
</feature>
<organism evidence="16 17">
    <name type="scientific">Aerophobetes bacterium</name>
    <dbReference type="NCBI Taxonomy" id="2030807"/>
    <lineage>
        <taxon>Bacteria</taxon>
        <taxon>Candidatus Aerophobota</taxon>
    </lineage>
</organism>
<dbReference type="FunFam" id="1.10.287.110:FF:000034">
    <property type="entry name" value="Chaperone protein DnaJ"/>
    <property type="match status" value="1"/>
</dbReference>
<feature type="binding site" evidence="12">
    <location>
        <position position="162"/>
    </location>
    <ligand>
        <name>Zn(2+)</name>
        <dbReference type="ChEBI" id="CHEBI:29105"/>
        <label>1</label>
    </ligand>
</feature>
<evidence type="ECO:0000256" key="11">
    <source>
        <dbReference type="ARBA" id="ARBA00067609"/>
    </source>
</evidence>
<evidence type="ECO:0000256" key="5">
    <source>
        <dbReference type="ARBA" id="ARBA00022771"/>
    </source>
</evidence>
<dbReference type="CDD" id="cd10719">
    <property type="entry name" value="DnaJ_zf"/>
    <property type="match status" value="1"/>
</dbReference>
<evidence type="ECO:0000256" key="7">
    <source>
        <dbReference type="ARBA" id="ARBA00023016"/>
    </source>
</evidence>
<comment type="caution">
    <text evidence="16">The sequence shown here is derived from an EMBL/GenBank/DDBJ whole genome shotgun (WGS) entry which is preliminary data.</text>
</comment>
<evidence type="ECO:0000259" key="15">
    <source>
        <dbReference type="PROSITE" id="PS51188"/>
    </source>
</evidence>
<dbReference type="FunFam" id="2.60.260.20:FF:000005">
    <property type="entry name" value="Chaperone protein dnaJ 1, mitochondrial"/>
    <property type="match status" value="1"/>
</dbReference>
<dbReference type="InterPro" id="IPR001623">
    <property type="entry name" value="DnaJ_domain"/>
</dbReference>
<evidence type="ECO:0000256" key="6">
    <source>
        <dbReference type="ARBA" id="ARBA00022833"/>
    </source>
</evidence>
<dbReference type="InterPro" id="IPR018253">
    <property type="entry name" value="DnaJ_domain_CS"/>
</dbReference>
<feature type="binding site" evidence="12">
    <location>
        <position position="212"/>
    </location>
    <ligand>
        <name>Zn(2+)</name>
        <dbReference type="ChEBI" id="CHEBI:29105"/>
        <label>1</label>
    </ligand>
</feature>
<keyword evidence="4 12" id="KW-0677">Repeat</keyword>
<dbReference type="SMART" id="SM00271">
    <property type="entry name" value="DnaJ"/>
    <property type="match status" value="1"/>
</dbReference>
<dbReference type="Pfam" id="PF01556">
    <property type="entry name" value="DnaJ_C"/>
    <property type="match status" value="1"/>
</dbReference>
<dbReference type="NCBIfam" id="NF008035">
    <property type="entry name" value="PRK10767.1"/>
    <property type="match status" value="1"/>
</dbReference>
<evidence type="ECO:0000256" key="12">
    <source>
        <dbReference type="HAMAP-Rule" id="MF_01152"/>
    </source>
</evidence>
<comment type="domain">
    <text evidence="12">The J domain is necessary and sufficient to stimulate DnaK ATPase activity. Zinc center 1 plays an important role in the autonomous, DnaK-independent chaperone activity of DnaJ. Zinc center 2 is essential for interaction with DnaK and for DnaJ activity.</text>
</comment>
<dbReference type="PANTHER" id="PTHR43096">
    <property type="entry name" value="DNAJ HOMOLOG 1, MITOCHONDRIAL-RELATED"/>
    <property type="match status" value="1"/>
</dbReference>
<feature type="repeat" description="CXXCXGXG motif" evidence="12">
    <location>
        <begin position="176"/>
        <end position="183"/>
    </location>
</feature>
<evidence type="ECO:0000256" key="9">
    <source>
        <dbReference type="ARBA" id="ARBA00053423"/>
    </source>
</evidence>
<feature type="binding site" evidence="12">
    <location>
        <position position="176"/>
    </location>
    <ligand>
        <name>Zn(2+)</name>
        <dbReference type="ChEBI" id="CHEBI:29105"/>
        <label>2</label>
    </ligand>
</feature>
<feature type="zinc finger region" description="CR-type" evidence="13">
    <location>
        <begin position="146"/>
        <end position="224"/>
    </location>
</feature>
<keyword evidence="2 12" id="KW-0235">DNA replication</keyword>
<dbReference type="PROSITE" id="PS50076">
    <property type="entry name" value="DNAJ_2"/>
    <property type="match status" value="1"/>
</dbReference>
<feature type="binding site" evidence="12">
    <location>
        <position position="201"/>
    </location>
    <ligand>
        <name>Zn(2+)</name>
        <dbReference type="ChEBI" id="CHEBI:29105"/>
        <label>2</label>
    </ligand>
</feature>
<evidence type="ECO:0000256" key="2">
    <source>
        <dbReference type="ARBA" id="ARBA00022705"/>
    </source>
</evidence>
<dbReference type="SUPFAM" id="SSF46565">
    <property type="entry name" value="Chaperone J-domain"/>
    <property type="match status" value="1"/>
</dbReference>
<evidence type="ECO:0000256" key="13">
    <source>
        <dbReference type="PROSITE-ProRule" id="PRU00546"/>
    </source>
</evidence>
<dbReference type="NCBIfam" id="NF010877">
    <property type="entry name" value="PRK14284.1"/>
    <property type="match status" value="1"/>
</dbReference>
<proteinExistence type="inferred from homology"/>
<dbReference type="EMBL" id="NVUK01000006">
    <property type="protein sequence ID" value="PCI78426.1"/>
    <property type="molecule type" value="Genomic_DNA"/>
</dbReference>
<dbReference type="GO" id="GO:0051082">
    <property type="term" value="F:unfolded protein binding"/>
    <property type="evidence" value="ECO:0007669"/>
    <property type="project" value="UniProtKB-UniRule"/>
</dbReference>
<feature type="binding site" evidence="12">
    <location>
        <position position="159"/>
    </location>
    <ligand>
        <name>Zn(2+)</name>
        <dbReference type="ChEBI" id="CHEBI:29105"/>
        <label>1</label>
    </ligand>
</feature>